<organism evidence="6 7">
    <name type="scientific">Cercospora beticola</name>
    <name type="common">Sugarbeet leaf spot fungus</name>
    <dbReference type="NCBI Taxonomy" id="122368"/>
    <lineage>
        <taxon>Eukaryota</taxon>
        <taxon>Fungi</taxon>
        <taxon>Dikarya</taxon>
        <taxon>Ascomycota</taxon>
        <taxon>Pezizomycotina</taxon>
        <taxon>Dothideomycetes</taxon>
        <taxon>Dothideomycetidae</taxon>
        <taxon>Mycosphaerellales</taxon>
        <taxon>Mycosphaerellaceae</taxon>
        <taxon>Cercospora</taxon>
    </lineage>
</organism>
<evidence type="ECO:0000256" key="2">
    <source>
        <dbReference type="ARBA" id="ARBA00004496"/>
    </source>
</evidence>
<feature type="compositionally biased region" description="Basic and acidic residues" evidence="5">
    <location>
        <begin position="585"/>
        <end position="599"/>
    </location>
</feature>
<feature type="region of interest" description="Disordered" evidence="5">
    <location>
        <begin position="110"/>
        <end position="130"/>
    </location>
</feature>
<dbReference type="Proteomes" id="UP000230605">
    <property type="component" value="Chromosome 1"/>
</dbReference>
<evidence type="ECO:0000313" key="6">
    <source>
        <dbReference type="EMBL" id="PIB01104.1"/>
    </source>
</evidence>
<evidence type="ECO:0008006" key="8">
    <source>
        <dbReference type="Google" id="ProtNLM"/>
    </source>
</evidence>
<dbReference type="EMBL" id="LKMD01000100">
    <property type="protein sequence ID" value="PIB01104.1"/>
    <property type="molecule type" value="Genomic_DNA"/>
</dbReference>
<dbReference type="GO" id="GO:0005737">
    <property type="term" value="C:cytoplasm"/>
    <property type="evidence" value="ECO:0007669"/>
    <property type="project" value="UniProtKB-SubCell"/>
</dbReference>
<dbReference type="PANTHER" id="PTHR31250">
    <property type="entry name" value="IQ DOMAIN-CONTAINING PROTEIN IQM3"/>
    <property type="match status" value="1"/>
</dbReference>
<proteinExistence type="predicted"/>
<feature type="region of interest" description="Disordered" evidence="5">
    <location>
        <begin position="343"/>
        <end position="386"/>
    </location>
</feature>
<dbReference type="InterPro" id="IPR044159">
    <property type="entry name" value="IQM"/>
</dbReference>
<dbReference type="AlphaFoldDB" id="A0A2G5I9C1"/>
<comment type="subcellular location">
    <subcellularLocation>
        <location evidence="2">Cytoplasm</location>
    </subcellularLocation>
    <subcellularLocation>
        <location evidence="1">Nucleus</location>
    </subcellularLocation>
</comment>
<feature type="compositionally biased region" description="Polar residues" evidence="5">
    <location>
        <begin position="120"/>
        <end position="130"/>
    </location>
</feature>
<feature type="region of interest" description="Disordered" evidence="5">
    <location>
        <begin position="576"/>
        <end position="599"/>
    </location>
</feature>
<sequence>MTAVEILTLHPVGSIMEPYDDVPKISRQEYLNSLVPPTSAERARINAIQLRKEDLIDRKYRQHTAEERDAARLIQRAYRGHRDRRSLQGLTLDPSSRWVELIKEWRYRSATAPHHRSPETSDSPCSLSRNPSERAMVNWRRVGTIADHAGAGEIASPEHVTSHARTFSSRRSLRRKRSRSESQEPSSMLLDLRYFLEMVDQKHRYGANLQVYHEEWQRRTTNENFFYWLDHGEGKSLDLKMCSREKLEKEKIRYLSKEERKQYLVRVDDCGLLRWHKNNELITTSCDQYQDSMLGIVLKGTDAPAFDDEEVKRQLSADASLSSKLAAVGGVFKDAIKAGAESKYEDDSSSSASSSASETSEAVDNPHAQLETPCDQTRKEGRHKRGKFRVSPAAVLNHLLRASVRPGTWIYVADTVGRLYVGIKSSGAFQHASFLSGARISSAGTIGIENGKLTFLSPLSGHYRPTTQSFRRFIANLKDQGTDTSDLKVSKAYSVLLGMELYGTSKKVTKHILHPDRAAKKSSSNDTRRNELLHPLTLPDPSNTVATVAAEEAWRRHALSNDKRGLAKLMDDLNIHRGRRRSEARRKSEASRLDAARER</sequence>
<name>A0A2G5I9C1_CERBT</name>
<dbReference type="GO" id="GO:0005634">
    <property type="term" value="C:nucleus"/>
    <property type="evidence" value="ECO:0007669"/>
    <property type="project" value="UniProtKB-SubCell"/>
</dbReference>
<accession>A0A2G5I9C1</accession>
<evidence type="ECO:0000256" key="3">
    <source>
        <dbReference type="ARBA" id="ARBA00022490"/>
    </source>
</evidence>
<keyword evidence="3" id="KW-0963">Cytoplasm</keyword>
<evidence type="ECO:0000256" key="4">
    <source>
        <dbReference type="ARBA" id="ARBA00023242"/>
    </source>
</evidence>
<dbReference type="PANTHER" id="PTHR31250:SF27">
    <property type="entry name" value="IQ DOMAIN-CONTAINING PROTEIN IQM5"/>
    <property type="match status" value="1"/>
</dbReference>
<reference evidence="6 7" key="1">
    <citation type="submission" date="2015-10" db="EMBL/GenBank/DDBJ databases">
        <title>The cercosporin biosynthetic gene cluster was horizontally transferred to several fungal lineages and shown to be expanded in Cercospora beticola based on microsynteny with recipient genomes.</title>
        <authorList>
            <person name="De Jonge R."/>
            <person name="Ebert M.K."/>
            <person name="Suttle J.C."/>
            <person name="Jurick Ii W.M."/>
            <person name="Secor G.A."/>
            <person name="Thomma B.P."/>
            <person name="Van De Peer Y."/>
            <person name="Bolton M.D."/>
        </authorList>
    </citation>
    <scope>NUCLEOTIDE SEQUENCE [LARGE SCALE GENOMIC DNA]</scope>
    <source>
        <strain evidence="6 7">09-40</strain>
    </source>
</reference>
<dbReference type="OrthoDB" id="7344096at2759"/>
<feature type="region of interest" description="Disordered" evidence="5">
    <location>
        <begin position="515"/>
        <end position="540"/>
    </location>
</feature>
<gene>
    <name evidence="6" type="ORF">CB0940_01654</name>
</gene>
<evidence type="ECO:0000313" key="7">
    <source>
        <dbReference type="Proteomes" id="UP000230605"/>
    </source>
</evidence>
<comment type="caution">
    <text evidence="6">The sequence shown here is derived from an EMBL/GenBank/DDBJ whole genome shotgun (WGS) entry which is preliminary data.</text>
</comment>
<feature type="compositionally biased region" description="Low complexity" evidence="5">
    <location>
        <begin position="349"/>
        <end position="362"/>
    </location>
</feature>
<protein>
    <recommendedName>
        <fullName evidence="8">IQ domain-containing protein IQM6</fullName>
    </recommendedName>
</protein>
<feature type="region of interest" description="Disordered" evidence="5">
    <location>
        <begin position="151"/>
        <end position="184"/>
    </location>
</feature>
<evidence type="ECO:0000256" key="5">
    <source>
        <dbReference type="SAM" id="MobiDB-lite"/>
    </source>
</evidence>
<keyword evidence="4" id="KW-0539">Nucleus</keyword>
<evidence type="ECO:0000256" key="1">
    <source>
        <dbReference type="ARBA" id="ARBA00004123"/>
    </source>
</evidence>
<dbReference type="PROSITE" id="PS50096">
    <property type="entry name" value="IQ"/>
    <property type="match status" value="1"/>
</dbReference>